<reference evidence="8" key="1">
    <citation type="submission" date="2020-05" db="EMBL/GenBank/DDBJ databases">
        <title>WGS assembly of Corymbia citriodora subspecies variegata.</title>
        <authorList>
            <person name="Barry K."/>
            <person name="Hundley H."/>
            <person name="Shu S."/>
            <person name="Jenkins J."/>
            <person name="Grimwood J."/>
            <person name="Baten A."/>
        </authorList>
    </citation>
    <scope>NUCLEOTIDE SEQUENCE</scope>
    <source>
        <strain evidence="8">CV2-018</strain>
    </source>
</reference>
<dbReference type="FunFam" id="3.40.50.300:FF:001091">
    <property type="entry name" value="Probable disease resistance protein At1g61300"/>
    <property type="match status" value="1"/>
</dbReference>
<dbReference type="Pfam" id="PF23598">
    <property type="entry name" value="LRR_14"/>
    <property type="match status" value="1"/>
</dbReference>
<dbReference type="InterPro" id="IPR002182">
    <property type="entry name" value="NB-ARC"/>
</dbReference>
<dbReference type="InterPro" id="IPR032675">
    <property type="entry name" value="LRR_dom_sf"/>
</dbReference>
<dbReference type="GO" id="GO:0098542">
    <property type="term" value="P:defense response to other organism"/>
    <property type="evidence" value="ECO:0007669"/>
    <property type="project" value="TreeGrafter"/>
</dbReference>
<sequence>MAESVVSFAVETIGNLLIEEAKFLSGIQGKVEDLQRELRLIWCLLRNADVRREHDQVVGEWVAQLRDIAYDAEDIIERHILIDAPKKGSNIIKAYTCFMAKCEWVQAHHVVGTKIDGLKSIVSNLRTSMQAYGILMVNEGERERTRASTRRHTYAYFEEDVVGRDNSIEVLVKELKDGKQHRVVSIWGMGGLGKTTLAKKVFAHDEVKSYYNGFAWACVAQGCPARDILVGIFRKLIPHQRDTVMEMRDDELCETLYKIQQEKRCIVVLDDIWTKEDWDVIRAAFPIENTRSKLLITTRNREVAKYIDPHGFLYEPQCLSDQESWELLMKRVFPKTKTIGLSSVQPQVGQGTAAGQLVEGMARQAEMEEQRLIITEDMKRLGDELLKKCGGLPLAIIVLGGLLAVNKWDIVYKKINLYFGDESEISKVLALSYDDLPWHIKPCFLYLGSFPEDAEVYASKVLHMWIAEGFVSSNAYDEEREIQVEDVAEEYLMELVNRGMVQVRFNSSGKIKTCHLHDLMRDLCISKAKRDSFLSILNIQQDNEIEDYSPSMAMKVASICKTRRLSLNMPMIVEGNIISRVKQIGRTMLHLRTLMVFGSIRRDWSFLKPICINCKFLKVLKLEHLNEMRGNLPESMGELVHLRFLSLGGSRFKSLPQSMGNLIYIEFLDLCVNPKRFIKVTLPNVLWKMRRLRYLHLPFLFVIKEKFSRDRKKLRLDTLNKLQTLRNFSPKKCDVNDVCKLTNLQKLTVHDADELEMIPQLAKFNLKYLQTSSFRFRTNSFTKDEFSRMSSYRYFCTLSLFGRIEKLPEYKNLPQQLRKLVLFASKLEEDPTPILEKLQHLVVLILGFDAFVGREMVCSAGGFPQLKHLILYRMSNLEEWKVVEGAMSRLSRLGIEICPKLKPVLQGVPTYDPTQHVYDEASRYSSPNELWIRYMAPA</sequence>
<dbReference type="Gene3D" id="1.10.10.10">
    <property type="entry name" value="Winged helix-like DNA-binding domain superfamily/Winged helix DNA-binding domain"/>
    <property type="match status" value="1"/>
</dbReference>
<organism evidence="8 9">
    <name type="scientific">Corymbia citriodora subsp. variegata</name>
    <dbReference type="NCBI Taxonomy" id="360336"/>
    <lineage>
        <taxon>Eukaryota</taxon>
        <taxon>Viridiplantae</taxon>
        <taxon>Streptophyta</taxon>
        <taxon>Embryophyta</taxon>
        <taxon>Tracheophyta</taxon>
        <taxon>Spermatophyta</taxon>
        <taxon>Magnoliopsida</taxon>
        <taxon>eudicotyledons</taxon>
        <taxon>Gunneridae</taxon>
        <taxon>Pentapetalae</taxon>
        <taxon>rosids</taxon>
        <taxon>malvids</taxon>
        <taxon>Myrtales</taxon>
        <taxon>Myrtaceae</taxon>
        <taxon>Myrtoideae</taxon>
        <taxon>Eucalypteae</taxon>
        <taxon>Corymbia</taxon>
    </lineage>
</organism>
<accession>A0A8T0CNA9</accession>
<dbReference type="Pfam" id="PF23559">
    <property type="entry name" value="WHD_DRP"/>
    <property type="match status" value="1"/>
</dbReference>
<dbReference type="Gene3D" id="1.10.8.430">
    <property type="entry name" value="Helical domain of apoptotic protease-activating factors"/>
    <property type="match status" value="1"/>
</dbReference>
<dbReference type="CDD" id="cd14798">
    <property type="entry name" value="RX-CC_like"/>
    <property type="match status" value="1"/>
</dbReference>
<dbReference type="InterPro" id="IPR036388">
    <property type="entry name" value="WH-like_DNA-bd_sf"/>
</dbReference>
<evidence type="ECO:0000259" key="4">
    <source>
        <dbReference type="Pfam" id="PF00931"/>
    </source>
</evidence>
<dbReference type="GO" id="GO:0043531">
    <property type="term" value="F:ADP binding"/>
    <property type="evidence" value="ECO:0007669"/>
    <property type="project" value="InterPro"/>
</dbReference>
<evidence type="ECO:0000313" key="9">
    <source>
        <dbReference type="Proteomes" id="UP000806378"/>
    </source>
</evidence>
<evidence type="ECO:0000256" key="1">
    <source>
        <dbReference type="ARBA" id="ARBA00022737"/>
    </source>
</evidence>
<dbReference type="Pfam" id="PF18052">
    <property type="entry name" value="Rx_N"/>
    <property type="match status" value="1"/>
</dbReference>
<dbReference type="Gramene" id="rna-gnl|WGS:JABURB|Cocit.L2743.1">
    <property type="protein sequence ID" value="cds-KAF7847666.1"/>
    <property type="gene ID" value="gene-BT93_L2743"/>
</dbReference>
<dbReference type="SUPFAM" id="SSF52058">
    <property type="entry name" value="L domain-like"/>
    <property type="match status" value="1"/>
</dbReference>
<dbReference type="Proteomes" id="UP000806378">
    <property type="component" value="Unassembled WGS sequence"/>
</dbReference>
<dbReference type="InterPro" id="IPR058922">
    <property type="entry name" value="WHD_DRP"/>
</dbReference>
<protein>
    <recommendedName>
        <fullName evidence="10">Disease resistance protein At1g50180</fullName>
    </recommendedName>
</protein>
<name>A0A8T0CNA9_CORYI</name>
<evidence type="ECO:0008006" key="10">
    <source>
        <dbReference type="Google" id="ProtNLM"/>
    </source>
</evidence>
<dbReference type="Pfam" id="PF00931">
    <property type="entry name" value="NB-ARC"/>
    <property type="match status" value="1"/>
</dbReference>
<keyword evidence="3" id="KW-0611">Plant defense</keyword>
<dbReference type="InterPro" id="IPR038005">
    <property type="entry name" value="RX-like_CC"/>
</dbReference>
<dbReference type="Gene3D" id="3.80.10.10">
    <property type="entry name" value="Ribonuclease Inhibitor"/>
    <property type="match status" value="2"/>
</dbReference>
<feature type="domain" description="Disease resistance protein winged helix" evidence="6">
    <location>
        <begin position="450"/>
        <end position="524"/>
    </location>
</feature>
<feature type="domain" description="Disease resistance R13L4/SHOC-2-like LRR" evidence="7">
    <location>
        <begin position="590"/>
        <end position="897"/>
    </location>
</feature>
<dbReference type="InterPro" id="IPR055414">
    <property type="entry name" value="LRR_R13L4/SHOC2-like"/>
</dbReference>
<feature type="domain" description="Disease resistance N-terminal" evidence="5">
    <location>
        <begin position="5"/>
        <end position="81"/>
    </location>
</feature>
<dbReference type="Gene3D" id="3.40.50.300">
    <property type="entry name" value="P-loop containing nucleotide triphosphate hydrolases"/>
    <property type="match status" value="1"/>
</dbReference>
<evidence type="ECO:0000256" key="3">
    <source>
        <dbReference type="ARBA" id="ARBA00022821"/>
    </source>
</evidence>
<comment type="caution">
    <text evidence="8">The sequence shown here is derived from an EMBL/GenBank/DDBJ whole genome shotgun (WGS) entry which is preliminary data.</text>
</comment>
<dbReference type="AlphaFoldDB" id="A0A8T0CNA9"/>
<keyword evidence="9" id="KW-1185">Reference proteome</keyword>
<dbReference type="InterPro" id="IPR027417">
    <property type="entry name" value="P-loop_NTPase"/>
</dbReference>
<dbReference type="OrthoDB" id="646178at2759"/>
<dbReference type="Gene3D" id="1.20.5.4130">
    <property type="match status" value="1"/>
</dbReference>
<gene>
    <name evidence="8" type="ORF">BT93_L2743</name>
</gene>
<dbReference type="InterPro" id="IPR044974">
    <property type="entry name" value="Disease_R_plants"/>
</dbReference>
<dbReference type="PRINTS" id="PR00364">
    <property type="entry name" value="DISEASERSIST"/>
</dbReference>
<dbReference type="FunFam" id="1.10.10.10:FF:000322">
    <property type="entry name" value="Probable disease resistance protein At1g63360"/>
    <property type="match status" value="1"/>
</dbReference>
<evidence type="ECO:0000259" key="5">
    <source>
        <dbReference type="Pfam" id="PF18052"/>
    </source>
</evidence>
<dbReference type="EMBL" id="MU090604">
    <property type="protein sequence ID" value="KAF7847666.1"/>
    <property type="molecule type" value="Genomic_DNA"/>
</dbReference>
<proteinExistence type="predicted"/>
<dbReference type="PANTHER" id="PTHR23155:SF1185">
    <property type="entry name" value="DISEASE RESISTANCE RPP8-LIKE PROTEIN 3-RELATED"/>
    <property type="match status" value="1"/>
</dbReference>
<dbReference type="PANTHER" id="PTHR23155">
    <property type="entry name" value="DISEASE RESISTANCE PROTEIN RP"/>
    <property type="match status" value="1"/>
</dbReference>
<evidence type="ECO:0000313" key="8">
    <source>
        <dbReference type="EMBL" id="KAF7847666.1"/>
    </source>
</evidence>
<evidence type="ECO:0000259" key="7">
    <source>
        <dbReference type="Pfam" id="PF23598"/>
    </source>
</evidence>
<feature type="domain" description="NB-ARC" evidence="4">
    <location>
        <begin position="165"/>
        <end position="336"/>
    </location>
</feature>
<dbReference type="InterPro" id="IPR042197">
    <property type="entry name" value="Apaf_helical"/>
</dbReference>
<evidence type="ECO:0000256" key="2">
    <source>
        <dbReference type="ARBA" id="ARBA00022741"/>
    </source>
</evidence>
<dbReference type="SUPFAM" id="SSF52540">
    <property type="entry name" value="P-loop containing nucleoside triphosphate hydrolases"/>
    <property type="match status" value="2"/>
</dbReference>
<keyword evidence="2" id="KW-0547">Nucleotide-binding</keyword>
<dbReference type="InterPro" id="IPR041118">
    <property type="entry name" value="Rx_N"/>
</dbReference>
<keyword evidence="1" id="KW-0677">Repeat</keyword>
<evidence type="ECO:0000259" key="6">
    <source>
        <dbReference type="Pfam" id="PF23559"/>
    </source>
</evidence>